<feature type="domain" description="6-hydroxymethylpterin diphosphokinase MptE-like" evidence="1">
    <location>
        <begin position="3"/>
        <end position="124"/>
    </location>
</feature>
<dbReference type="Pfam" id="PF01973">
    <property type="entry name" value="MptE-like"/>
    <property type="match status" value="1"/>
</dbReference>
<protein>
    <recommendedName>
        <fullName evidence="1">6-hydroxymethylpterin diphosphokinase MptE-like domain-containing protein</fullName>
    </recommendedName>
</protein>
<sequence>MTFGVNSIFLMTRSNGFRPTYYVVEDDLVFSENIEEIDAYEGVVKILPRQYAEKLSGRNACYAFEMDTSFYNPRNPAHYAIPRFNTTPDARFFCGQSVTYINMQLAFYMGFSEVILVGMDFSYSRPQTCEQKGSRMHSHGDDPNHFHKDYFGAGKTWKDPRLGRVLRNYLRAKFEFESVGRRILNATPSGELDLFPRVDFDELFTYRKNSKISEESKAAIANH</sequence>
<dbReference type="InterPro" id="IPR002826">
    <property type="entry name" value="MptE-like"/>
</dbReference>
<accession>A0A450RVJ0</accession>
<gene>
    <name evidence="2" type="ORF">BECKDK2373C_GA0170839_100437</name>
</gene>
<organism evidence="2">
    <name type="scientific">Candidatus Kentrum sp. DK</name>
    <dbReference type="NCBI Taxonomy" id="2126562"/>
    <lineage>
        <taxon>Bacteria</taxon>
        <taxon>Pseudomonadati</taxon>
        <taxon>Pseudomonadota</taxon>
        <taxon>Gammaproteobacteria</taxon>
        <taxon>Candidatus Kentrum</taxon>
    </lineage>
</organism>
<dbReference type="AlphaFoldDB" id="A0A450RVJ0"/>
<dbReference type="EMBL" id="CAADEY010000004">
    <property type="protein sequence ID" value="VFJ43153.1"/>
    <property type="molecule type" value="Genomic_DNA"/>
</dbReference>
<evidence type="ECO:0000259" key="1">
    <source>
        <dbReference type="Pfam" id="PF01973"/>
    </source>
</evidence>
<evidence type="ECO:0000313" key="2">
    <source>
        <dbReference type="EMBL" id="VFJ43153.1"/>
    </source>
</evidence>
<proteinExistence type="predicted"/>
<name>A0A450RVJ0_9GAMM</name>
<reference evidence="2" key="1">
    <citation type="submission" date="2019-02" db="EMBL/GenBank/DDBJ databases">
        <authorList>
            <person name="Gruber-Vodicka R. H."/>
            <person name="Seah K. B. B."/>
        </authorList>
    </citation>
    <scope>NUCLEOTIDE SEQUENCE</scope>
    <source>
        <strain evidence="2">BECK_DK161</strain>
    </source>
</reference>
<dbReference type="Gene3D" id="3.90.1480.10">
    <property type="entry name" value="Alpha-2,3-sialyltransferase"/>
    <property type="match status" value="1"/>
</dbReference>